<dbReference type="PANTHER" id="PTHR19212:SF0">
    <property type="entry name" value="LD07988P"/>
    <property type="match status" value="1"/>
</dbReference>
<dbReference type="EMBL" id="JTDF01011615">
    <property type="protein sequence ID" value="KAF8563525.1"/>
    <property type="molecule type" value="Genomic_DNA"/>
</dbReference>
<dbReference type="PANTHER" id="PTHR19212">
    <property type="entry name" value="LEUCINE RICH REPEAT IN FLII INTERACTING PROTEIN"/>
    <property type="match status" value="1"/>
</dbReference>
<organism evidence="5 6">
    <name type="scientific">Paragonimus westermani</name>
    <dbReference type="NCBI Taxonomy" id="34504"/>
    <lineage>
        <taxon>Eukaryota</taxon>
        <taxon>Metazoa</taxon>
        <taxon>Spiralia</taxon>
        <taxon>Lophotrochozoa</taxon>
        <taxon>Platyhelminthes</taxon>
        <taxon>Trematoda</taxon>
        <taxon>Digenea</taxon>
        <taxon>Plagiorchiida</taxon>
        <taxon>Troglotremata</taxon>
        <taxon>Troglotrematidae</taxon>
        <taxon>Paragonimus</taxon>
    </lineage>
</organism>
<comment type="similarity">
    <text evidence="1">Belongs to the LRRFIP family.</text>
</comment>
<feature type="compositionally biased region" description="Basic and acidic residues" evidence="4">
    <location>
        <begin position="100"/>
        <end position="115"/>
    </location>
</feature>
<accession>A0A8T0D6Q8</accession>
<dbReference type="Gene3D" id="1.20.5.4090">
    <property type="match status" value="1"/>
</dbReference>
<evidence type="ECO:0000256" key="3">
    <source>
        <dbReference type="SAM" id="Coils"/>
    </source>
</evidence>
<evidence type="ECO:0000256" key="1">
    <source>
        <dbReference type="ARBA" id="ARBA00008275"/>
    </source>
</evidence>
<gene>
    <name evidence="5" type="ORF">P879_03468</name>
</gene>
<feature type="region of interest" description="Disordered" evidence="4">
    <location>
        <begin position="93"/>
        <end position="152"/>
    </location>
</feature>
<sequence length="505" mass="58058">MFSYKDPMRAWYRPFLTYNLLLTTCSCALRTSYPVFLVHKLDVVPIFRQHSQHSKSRIDTWLHVMSNRHVNRTDISDMGRAAEETEVQRAANRQLIQEGRVIRSKEMERRRREEENGYDGSSKPTSNNTSRLNSQRPSLESSTIGISQYRSTDPRDLRMQMVQLEEKLKGAMMANVQLDNDKQVLRYEVDLLKDKLEDIRDAHTSLNKAYIEKKRDLAYHRMQITELNHRLEFARKQIEARDELIVKHDLILVGAASGEDAAAPLSDGELSALAANADVVDGEEPDTRLLNGVTSSLHSKPTTNGRSEQEQAIPSMALISKVTAELLSSLPETSLDSQILYLFRIKKELLDRVEKLEVELEEQRKQPEVTNRYESRASRMNGPIQADLKHDLQNLRNQAQEYKYKLQEALQRNSALESDIVRLQGQVKTYKSIADSCEQQEADLKQDRRRFQRELREVQNQLEDFKSENARLVRKLDKLTRSSVAPSLSLVGGSLRGARESSAHR</sequence>
<dbReference type="Pfam" id="PF09738">
    <property type="entry name" value="LRRFIP"/>
    <property type="match status" value="1"/>
</dbReference>
<feature type="compositionally biased region" description="Polar residues" evidence="4">
    <location>
        <begin position="292"/>
        <end position="310"/>
    </location>
</feature>
<keyword evidence="6" id="KW-1185">Reference proteome</keyword>
<comment type="caution">
    <text evidence="5">The sequence shown here is derived from an EMBL/GenBank/DDBJ whole genome shotgun (WGS) entry which is preliminary data.</text>
</comment>
<evidence type="ECO:0008006" key="7">
    <source>
        <dbReference type="Google" id="ProtNLM"/>
    </source>
</evidence>
<proteinExistence type="inferred from homology"/>
<keyword evidence="2 3" id="KW-0175">Coiled coil</keyword>
<dbReference type="PROSITE" id="PS51257">
    <property type="entry name" value="PROKAR_LIPOPROTEIN"/>
    <property type="match status" value="1"/>
</dbReference>
<evidence type="ECO:0000313" key="5">
    <source>
        <dbReference type="EMBL" id="KAF8563525.1"/>
    </source>
</evidence>
<feature type="region of interest" description="Disordered" evidence="4">
    <location>
        <begin position="291"/>
        <end position="310"/>
    </location>
</feature>
<protein>
    <recommendedName>
        <fullName evidence="7">Leucine-rich repeat flightless-interacting protein 2</fullName>
    </recommendedName>
</protein>
<feature type="coiled-coil region" evidence="3">
    <location>
        <begin position="161"/>
        <end position="209"/>
    </location>
</feature>
<dbReference type="AlphaFoldDB" id="A0A8T0D6Q8"/>
<name>A0A8T0D6Q8_9TREM</name>
<dbReference type="InterPro" id="IPR019139">
    <property type="entry name" value="LRRFIP1/2"/>
</dbReference>
<reference evidence="5 6" key="1">
    <citation type="submission" date="2019-07" db="EMBL/GenBank/DDBJ databases">
        <title>Annotation for the trematode Paragonimus westermani.</title>
        <authorList>
            <person name="Choi Y.-J."/>
        </authorList>
    </citation>
    <scope>NUCLEOTIDE SEQUENCE [LARGE SCALE GENOMIC DNA]</scope>
    <source>
        <strain evidence="5">180907_Pwestermani</strain>
    </source>
</reference>
<evidence type="ECO:0000256" key="4">
    <source>
        <dbReference type="SAM" id="MobiDB-lite"/>
    </source>
</evidence>
<dbReference type="GO" id="GO:0006355">
    <property type="term" value="P:regulation of DNA-templated transcription"/>
    <property type="evidence" value="ECO:0007669"/>
    <property type="project" value="InterPro"/>
</dbReference>
<dbReference type="OrthoDB" id="10028421at2759"/>
<feature type="compositionally biased region" description="Polar residues" evidence="4">
    <location>
        <begin position="122"/>
        <end position="151"/>
    </location>
</feature>
<feature type="coiled-coil region" evidence="3">
    <location>
        <begin position="346"/>
        <end position="482"/>
    </location>
</feature>
<evidence type="ECO:0000256" key="2">
    <source>
        <dbReference type="ARBA" id="ARBA00023054"/>
    </source>
</evidence>
<evidence type="ECO:0000313" key="6">
    <source>
        <dbReference type="Proteomes" id="UP000699462"/>
    </source>
</evidence>
<dbReference type="Proteomes" id="UP000699462">
    <property type="component" value="Unassembled WGS sequence"/>
</dbReference>